<reference evidence="2" key="1">
    <citation type="submission" date="2011-04" db="EMBL/GenBank/DDBJ databases">
        <title>Evolution of plant cell wall degrading machinery underlies the functional diversity of forest fungi.</title>
        <authorList>
            <consortium name="US DOE Joint Genome Institute (JGI-PGF)"/>
            <person name="Eastwood D.C."/>
            <person name="Floudas D."/>
            <person name="Binder M."/>
            <person name="Majcherczyk A."/>
            <person name="Schneider P."/>
            <person name="Aerts A."/>
            <person name="Asiegbu F.O."/>
            <person name="Baker S.E."/>
            <person name="Barry K."/>
            <person name="Bendiksby M."/>
            <person name="Blumentritt M."/>
            <person name="Coutinho P.M."/>
            <person name="Cullen D."/>
            <person name="Cullen D."/>
            <person name="Gathman A."/>
            <person name="Goodell B."/>
            <person name="Henrissat B."/>
            <person name="Ihrmark K."/>
            <person name="Kauserud H."/>
            <person name="Kohler A."/>
            <person name="LaButti K."/>
            <person name="Lapidus A."/>
            <person name="Lavin J.L."/>
            <person name="Lee Y.-H."/>
            <person name="Lindquist E."/>
            <person name="Lilly W."/>
            <person name="Lucas S."/>
            <person name="Morin E."/>
            <person name="Murat C."/>
            <person name="Oguiza J.A."/>
            <person name="Park J."/>
            <person name="Pisabarro A.G."/>
            <person name="Riley R."/>
            <person name="Rosling A."/>
            <person name="Salamov A."/>
            <person name="Schmidt O."/>
            <person name="Schmutz J."/>
            <person name="Skrede I."/>
            <person name="Stenlid J."/>
            <person name="Wiebenga A."/>
            <person name="Xie X."/>
            <person name="Kues U."/>
            <person name="Hibbett D.S."/>
            <person name="Hoffmeister D."/>
            <person name="Hogberg N."/>
            <person name="Martin F."/>
            <person name="Grigoriev I.V."/>
            <person name="Watkinson S.C."/>
        </authorList>
    </citation>
    <scope>NUCLEOTIDE SEQUENCE</scope>
    <source>
        <strain evidence="2">S7.9</strain>
    </source>
</reference>
<evidence type="ECO:0000256" key="1">
    <source>
        <dbReference type="SAM" id="MobiDB-lite"/>
    </source>
</evidence>
<dbReference type="GeneID" id="18814831"/>
<feature type="region of interest" description="Disordered" evidence="1">
    <location>
        <begin position="38"/>
        <end position="58"/>
    </location>
</feature>
<dbReference type="CDD" id="cd00303">
    <property type="entry name" value="retropepsin_like"/>
    <property type="match status" value="1"/>
</dbReference>
<dbReference type="Gene3D" id="2.40.70.10">
    <property type="entry name" value="Acid Proteases"/>
    <property type="match status" value="1"/>
</dbReference>
<dbReference type="EMBL" id="GL945433">
    <property type="protein sequence ID" value="EGO25567.1"/>
    <property type="molecule type" value="Genomic_DNA"/>
</dbReference>
<proteinExistence type="predicted"/>
<organism>
    <name type="scientific">Serpula lacrymans var. lacrymans (strain S7.9)</name>
    <name type="common">Dry rot fungus</name>
    <dbReference type="NCBI Taxonomy" id="578457"/>
    <lineage>
        <taxon>Eukaryota</taxon>
        <taxon>Fungi</taxon>
        <taxon>Dikarya</taxon>
        <taxon>Basidiomycota</taxon>
        <taxon>Agaricomycotina</taxon>
        <taxon>Agaricomycetes</taxon>
        <taxon>Agaricomycetidae</taxon>
        <taxon>Boletales</taxon>
        <taxon>Coniophorineae</taxon>
        <taxon>Serpulaceae</taxon>
        <taxon>Serpula</taxon>
    </lineage>
</organism>
<dbReference type="OrthoDB" id="3257486at2759"/>
<dbReference type="RefSeq" id="XP_007317689.1">
    <property type="nucleotide sequence ID" value="XM_007317627.1"/>
</dbReference>
<feature type="compositionally biased region" description="Basic and acidic residues" evidence="1">
    <location>
        <begin position="39"/>
        <end position="58"/>
    </location>
</feature>
<dbReference type="Proteomes" id="UP000008064">
    <property type="component" value="Unassembled WGS sequence"/>
</dbReference>
<accession>F8NT94</accession>
<dbReference type="AlphaFoldDB" id="F8NT94"/>
<gene>
    <name evidence="2" type="ORF">SERLADRAFT_437292</name>
</gene>
<feature type="non-terminal residue" evidence="2">
    <location>
        <position position="298"/>
    </location>
</feature>
<feature type="compositionally biased region" description="Low complexity" evidence="1">
    <location>
        <begin position="109"/>
        <end position="120"/>
    </location>
</feature>
<name>F8NT94_SERL9</name>
<evidence type="ECO:0000313" key="2">
    <source>
        <dbReference type="EMBL" id="EGO25567.1"/>
    </source>
</evidence>
<dbReference type="InterPro" id="IPR021109">
    <property type="entry name" value="Peptidase_aspartic_dom_sf"/>
</dbReference>
<feature type="region of interest" description="Disordered" evidence="1">
    <location>
        <begin position="89"/>
        <end position="132"/>
    </location>
</feature>
<sequence length="298" mass="33499">MSAEERAKILQGFEEASDSCSPSTTCCTNHENEIALAKDAADLRSKEKETKKDVNLNRERVRKIPDKKITAHSKEESAVTKKEFVKEVTQSGSTSLETTEPQKAVTQLGSTDVTDGSTSSKEVRNTSNKNLDHKERKKLTAAWTPLWVAERLRDQKEDRSIGILNIWTHQKRSREVTIETIQELNALTLHDAELALLELHTPKKYIRGTQGNQMNITCKLTTLDTNRSTTIEALLDSGCTGSCIDSMFVKEQGYETKKIPRPIPVYNADGTLNKDGAIKEFIELRLSIEDHEENIHFA</sequence>
<dbReference type="HOGENOM" id="CLU_935564_0_0_1"/>
<dbReference type="KEGG" id="sla:SERLADRAFT_437292"/>
<protein>
    <submittedName>
        <fullName evidence="2">Uncharacterized protein</fullName>
    </submittedName>
</protein>
<feature type="compositionally biased region" description="Polar residues" evidence="1">
    <location>
        <begin position="89"/>
        <end position="108"/>
    </location>
</feature>